<protein>
    <submittedName>
        <fullName evidence="1">Uncharacterized protein</fullName>
    </submittedName>
</protein>
<name>A0A8S5ULQ7_9VIRU</name>
<reference evidence="1" key="1">
    <citation type="journal article" date="2021" name="Proc. Natl. Acad. Sci. U.S.A.">
        <title>A Catalog of Tens of Thousands of Viruses from Human Metagenomes Reveals Hidden Associations with Chronic Diseases.</title>
        <authorList>
            <person name="Tisza M.J."/>
            <person name="Buck C.B."/>
        </authorList>
    </citation>
    <scope>NUCLEOTIDE SEQUENCE</scope>
    <source>
        <strain evidence="1">CtOz71</strain>
    </source>
</reference>
<organism evidence="1">
    <name type="scientific">Phage sp. ctOz71</name>
    <dbReference type="NCBI Taxonomy" id="2825793"/>
    <lineage>
        <taxon>Viruses</taxon>
    </lineage>
</organism>
<accession>A0A8S5ULQ7</accession>
<sequence>MSIINTIKNFISKRKQEQQEWDDVDQMLNEALVDSYLEKM</sequence>
<proteinExistence type="predicted"/>
<dbReference type="EMBL" id="BK016108">
    <property type="protein sequence ID" value="DAF95363.1"/>
    <property type="molecule type" value="Genomic_DNA"/>
</dbReference>
<evidence type="ECO:0000313" key="1">
    <source>
        <dbReference type="EMBL" id="DAF95363.1"/>
    </source>
</evidence>